<dbReference type="SUPFAM" id="SSF55785">
    <property type="entry name" value="PYP-like sensor domain (PAS domain)"/>
    <property type="match status" value="1"/>
</dbReference>
<dbReference type="PROSITE" id="PS50109">
    <property type="entry name" value="HIS_KIN"/>
    <property type="match status" value="1"/>
</dbReference>
<dbReference type="CDD" id="cd00082">
    <property type="entry name" value="HisKA"/>
    <property type="match status" value="1"/>
</dbReference>
<keyword evidence="5 11" id="KW-0808">Transferase</keyword>
<evidence type="ECO:0000256" key="8">
    <source>
        <dbReference type="SAM" id="MobiDB-lite"/>
    </source>
</evidence>
<dbReference type="Gene3D" id="3.30.450.20">
    <property type="entry name" value="PAS domain"/>
    <property type="match status" value="1"/>
</dbReference>
<evidence type="ECO:0000256" key="7">
    <source>
        <dbReference type="ARBA" id="ARBA00023136"/>
    </source>
</evidence>
<dbReference type="SUPFAM" id="SSF55874">
    <property type="entry name" value="ATPase domain of HSP90 chaperone/DNA topoisomerase II/histidine kinase"/>
    <property type="match status" value="1"/>
</dbReference>
<dbReference type="PANTHER" id="PTHR42878">
    <property type="entry name" value="TWO-COMPONENT HISTIDINE KINASE"/>
    <property type="match status" value="1"/>
</dbReference>
<dbReference type="NCBIfam" id="TIGR00229">
    <property type="entry name" value="sensory_box"/>
    <property type="match status" value="1"/>
</dbReference>
<dbReference type="EMBL" id="UWPJ01000016">
    <property type="protein sequence ID" value="VCU69922.1"/>
    <property type="molecule type" value="Genomic_DNA"/>
</dbReference>
<protein>
    <recommendedName>
        <fullName evidence="3">histidine kinase</fullName>
        <ecNumber evidence="3">2.7.13.3</ecNumber>
    </recommendedName>
</protein>
<dbReference type="GO" id="GO:0000155">
    <property type="term" value="F:phosphorelay sensor kinase activity"/>
    <property type="evidence" value="ECO:0007669"/>
    <property type="project" value="InterPro"/>
</dbReference>
<dbReference type="PRINTS" id="PR00344">
    <property type="entry name" value="BCTRLSENSOR"/>
</dbReference>
<evidence type="ECO:0000259" key="9">
    <source>
        <dbReference type="PROSITE" id="PS50109"/>
    </source>
</evidence>
<keyword evidence="4" id="KW-0597">Phosphoprotein</keyword>
<sequence length="384" mass="42590">MSSAIPPVKRDTAPSSSRRPLQAAFESLPAPTWVADLDGRYLHVSQAYAGLLGRQATDCPGLTLEEVLPLALGRLTMQRHRQLLESRGRKRFEQIWTVKGEPRWFEVHMSCLCDDAGAPMAVCGHIQDMTQHVERQETARRTQNELELRVAQRTRQLSATNEELEAFSYSVSHDLRAPVRQIGGFAELLQRQLGGQLASGHAEYLRHILDSTHRMDRLIGDLLQLARINRGDLRKVPVDLAALAREVLAGLAGHEPQRRVETALPGSAIADCDAGLMRIALDNLLGNAWKFTGRQERAHIEFGSLARDTATIYFVRDNGAGFALETAGRLFGAFQRFHRESDFPGTGVGLATVRRIISRHGGRIWAESAPGRGATFYFTLEASN</sequence>
<dbReference type="PANTHER" id="PTHR42878:SF15">
    <property type="entry name" value="BACTERIOPHYTOCHROME"/>
    <property type="match status" value="1"/>
</dbReference>
<evidence type="ECO:0000256" key="2">
    <source>
        <dbReference type="ARBA" id="ARBA00004429"/>
    </source>
</evidence>
<dbReference type="SUPFAM" id="SSF47384">
    <property type="entry name" value="Homodimeric domain of signal transducing histidine kinase"/>
    <property type="match status" value="1"/>
</dbReference>
<dbReference type="InterPro" id="IPR004358">
    <property type="entry name" value="Sig_transdc_His_kin-like_C"/>
</dbReference>
<evidence type="ECO:0000256" key="6">
    <source>
        <dbReference type="ARBA" id="ARBA00022777"/>
    </source>
</evidence>
<evidence type="ECO:0000256" key="5">
    <source>
        <dbReference type="ARBA" id="ARBA00022679"/>
    </source>
</evidence>
<keyword evidence="7" id="KW-0472">Membrane</keyword>
<keyword evidence="6" id="KW-0418">Kinase</keyword>
<dbReference type="SMART" id="SM00091">
    <property type="entry name" value="PAS"/>
    <property type="match status" value="1"/>
</dbReference>
<dbReference type="EC" id="2.7.13.3" evidence="3"/>
<dbReference type="GO" id="GO:0007234">
    <property type="term" value="P:osmosensory signaling via phosphorelay pathway"/>
    <property type="evidence" value="ECO:0007669"/>
    <property type="project" value="TreeGrafter"/>
</dbReference>
<dbReference type="GO" id="GO:0005886">
    <property type="term" value="C:plasma membrane"/>
    <property type="evidence" value="ECO:0007669"/>
    <property type="project" value="UniProtKB-SubCell"/>
</dbReference>
<dbReference type="InterPro" id="IPR003594">
    <property type="entry name" value="HATPase_dom"/>
</dbReference>
<evidence type="ECO:0000256" key="4">
    <source>
        <dbReference type="ARBA" id="ARBA00022553"/>
    </source>
</evidence>
<dbReference type="Gene3D" id="3.30.565.10">
    <property type="entry name" value="Histidine kinase-like ATPase, C-terminal domain"/>
    <property type="match status" value="1"/>
</dbReference>
<dbReference type="Pfam" id="PF00512">
    <property type="entry name" value="HisKA"/>
    <property type="match status" value="1"/>
</dbReference>
<dbReference type="InterPro" id="IPR013656">
    <property type="entry name" value="PAS_4"/>
</dbReference>
<dbReference type="GO" id="GO:0000156">
    <property type="term" value="F:phosphorelay response regulator activity"/>
    <property type="evidence" value="ECO:0007669"/>
    <property type="project" value="TreeGrafter"/>
</dbReference>
<dbReference type="InterPro" id="IPR036097">
    <property type="entry name" value="HisK_dim/P_sf"/>
</dbReference>
<dbReference type="RefSeq" id="WP_124079430.1">
    <property type="nucleotide sequence ID" value="NZ_UWPJ01000016.1"/>
</dbReference>
<evidence type="ECO:0000313" key="11">
    <source>
        <dbReference type="EMBL" id="VCU69922.1"/>
    </source>
</evidence>
<dbReference type="InterPro" id="IPR003661">
    <property type="entry name" value="HisK_dim/P_dom"/>
</dbReference>
<dbReference type="GO" id="GO:0030295">
    <property type="term" value="F:protein kinase activator activity"/>
    <property type="evidence" value="ECO:0007669"/>
    <property type="project" value="TreeGrafter"/>
</dbReference>
<reference evidence="11 12" key="1">
    <citation type="submission" date="2018-10" db="EMBL/GenBank/DDBJ databases">
        <authorList>
            <person name="Criscuolo A."/>
        </authorList>
    </citation>
    <scope>NUCLEOTIDE SEQUENCE [LARGE SCALE GENOMIC DNA]</scope>
    <source>
        <strain evidence="11">DnA1</strain>
    </source>
</reference>
<evidence type="ECO:0000256" key="1">
    <source>
        <dbReference type="ARBA" id="ARBA00000085"/>
    </source>
</evidence>
<dbReference type="FunFam" id="3.30.565.10:FF:000006">
    <property type="entry name" value="Sensor histidine kinase WalK"/>
    <property type="match status" value="1"/>
</dbReference>
<dbReference type="Gene3D" id="1.10.287.130">
    <property type="match status" value="1"/>
</dbReference>
<dbReference type="Pfam" id="PF08448">
    <property type="entry name" value="PAS_4"/>
    <property type="match status" value="1"/>
</dbReference>
<dbReference type="InterPro" id="IPR036890">
    <property type="entry name" value="HATPase_C_sf"/>
</dbReference>
<dbReference type="Pfam" id="PF02518">
    <property type="entry name" value="HATPase_c"/>
    <property type="match status" value="1"/>
</dbReference>
<evidence type="ECO:0000313" key="12">
    <source>
        <dbReference type="Proteomes" id="UP000277294"/>
    </source>
</evidence>
<dbReference type="AlphaFoldDB" id="A0A3P4B1I5"/>
<feature type="domain" description="PAS" evidence="10">
    <location>
        <begin position="17"/>
        <end position="61"/>
    </location>
</feature>
<dbReference type="InterPro" id="IPR050351">
    <property type="entry name" value="BphY/WalK/GraS-like"/>
</dbReference>
<dbReference type="InterPro" id="IPR005467">
    <property type="entry name" value="His_kinase_dom"/>
</dbReference>
<dbReference type="SMART" id="SM00388">
    <property type="entry name" value="HisKA"/>
    <property type="match status" value="1"/>
</dbReference>
<gene>
    <name evidence="11" type="primary">cph1</name>
    <name evidence="11" type="ORF">PIGHUM_01987</name>
</gene>
<comment type="subcellular location">
    <subcellularLocation>
        <location evidence="2">Cell inner membrane</location>
        <topology evidence="2">Multi-pass membrane protein</topology>
    </subcellularLocation>
</comment>
<accession>A0A3P4B1I5</accession>
<dbReference type="SMART" id="SM00387">
    <property type="entry name" value="HATPase_c"/>
    <property type="match status" value="1"/>
</dbReference>
<evidence type="ECO:0000259" key="10">
    <source>
        <dbReference type="PROSITE" id="PS50112"/>
    </source>
</evidence>
<name>A0A3P4B1I5_9BURK</name>
<organism evidence="11 12">
    <name type="scientific">Pigmentiphaga humi</name>
    <dbReference type="NCBI Taxonomy" id="2478468"/>
    <lineage>
        <taxon>Bacteria</taxon>
        <taxon>Pseudomonadati</taxon>
        <taxon>Pseudomonadota</taxon>
        <taxon>Betaproteobacteria</taxon>
        <taxon>Burkholderiales</taxon>
        <taxon>Alcaligenaceae</taxon>
        <taxon>Pigmentiphaga</taxon>
    </lineage>
</organism>
<keyword evidence="12" id="KW-1185">Reference proteome</keyword>
<dbReference type="Proteomes" id="UP000277294">
    <property type="component" value="Unassembled WGS sequence"/>
</dbReference>
<feature type="domain" description="Histidine kinase" evidence="9">
    <location>
        <begin position="170"/>
        <end position="384"/>
    </location>
</feature>
<dbReference type="InterPro" id="IPR035965">
    <property type="entry name" value="PAS-like_dom_sf"/>
</dbReference>
<dbReference type="CDD" id="cd00130">
    <property type="entry name" value="PAS"/>
    <property type="match status" value="1"/>
</dbReference>
<feature type="region of interest" description="Disordered" evidence="8">
    <location>
        <begin position="1"/>
        <end position="21"/>
    </location>
</feature>
<evidence type="ECO:0000256" key="3">
    <source>
        <dbReference type="ARBA" id="ARBA00012438"/>
    </source>
</evidence>
<comment type="catalytic activity">
    <reaction evidence="1">
        <text>ATP + protein L-histidine = ADP + protein N-phospho-L-histidine.</text>
        <dbReference type="EC" id="2.7.13.3"/>
    </reaction>
</comment>
<dbReference type="InterPro" id="IPR000014">
    <property type="entry name" value="PAS"/>
</dbReference>
<proteinExistence type="predicted"/>
<dbReference type="PROSITE" id="PS50112">
    <property type="entry name" value="PAS"/>
    <property type="match status" value="1"/>
</dbReference>